<organism evidence="2 3">
    <name type="scientific">Aliicoccus persicus</name>
    <dbReference type="NCBI Taxonomy" id="930138"/>
    <lineage>
        <taxon>Bacteria</taxon>
        <taxon>Bacillati</taxon>
        <taxon>Bacillota</taxon>
        <taxon>Bacilli</taxon>
        <taxon>Bacillales</taxon>
        <taxon>Staphylococcaceae</taxon>
        <taxon>Aliicoccus</taxon>
    </lineage>
</organism>
<evidence type="ECO:0000259" key="1">
    <source>
        <dbReference type="Pfam" id="PF08818"/>
    </source>
</evidence>
<name>A0A662Z4L1_9STAP</name>
<dbReference type="InterPro" id="IPR014922">
    <property type="entry name" value="YdhG-like"/>
</dbReference>
<dbReference type="Pfam" id="PF08818">
    <property type="entry name" value="DUF1801"/>
    <property type="match status" value="1"/>
</dbReference>
<evidence type="ECO:0000313" key="3">
    <source>
        <dbReference type="Proteomes" id="UP000243605"/>
    </source>
</evidence>
<dbReference type="Proteomes" id="UP000243605">
    <property type="component" value="Unassembled WGS sequence"/>
</dbReference>
<gene>
    <name evidence="2" type="ORF">SAMN05192557_0974</name>
</gene>
<dbReference type="Gene3D" id="3.90.1150.200">
    <property type="match status" value="1"/>
</dbReference>
<dbReference type="EMBL" id="FOIT01000002">
    <property type="protein sequence ID" value="SEV95302.1"/>
    <property type="molecule type" value="Genomic_DNA"/>
</dbReference>
<dbReference type="SUPFAM" id="SSF159888">
    <property type="entry name" value="YdhG-like"/>
    <property type="match status" value="1"/>
</dbReference>
<dbReference type="RefSeq" id="WP_091474447.1">
    <property type="nucleotide sequence ID" value="NZ_FOIT01000002.1"/>
</dbReference>
<proteinExistence type="predicted"/>
<sequence>MDINEYLDGYSETQQAFVQEIFDWISEKYPQLKQEVKWNQPMYTHEGTYIIAFSLSKAHMSVSPEFKGMDVFKDKIEAAGYTHSKMLFRIKYTDKVDYDLLSEMIEFNIEDKAGYTKFWRG</sequence>
<dbReference type="AlphaFoldDB" id="A0A662Z4L1"/>
<reference evidence="2 3" key="1">
    <citation type="submission" date="2016-10" db="EMBL/GenBank/DDBJ databases">
        <authorList>
            <person name="Varghese N."/>
            <person name="Submissions S."/>
        </authorList>
    </citation>
    <scope>NUCLEOTIDE SEQUENCE [LARGE SCALE GENOMIC DNA]</scope>
    <source>
        <strain evidence="2 3">IBRC-M10081</strain>
    </source>
</reference>
<keyword evidence="3" id="KW-1185">Reference proteome</keyword>
<feature type="domain" description="YdhG-like" evidence="1">
    <location>
        <begin position="15"/>
        <end position="109"/>
    </location>
</feature>
<protein>
    <recommendedName>
        <fullName evidence="1">YdhG-like domain-containing protein</fullName>
    </recommendedName>
</protein>
<accession>A0A662Z4L1</accession>
<evidence type="ECO:0000313" key="2">
    <source>
        <dbReference type="EMBL" id="SEV95302.1"/>
    </source>
</evidence>
<dbReference type="OrthoDB" id="384795at2"/>